<evidence type="ECO:0000256" key="6">
    <source>
        <dbReference type="ARBA" id="ARBA00023136"/>
    </source>
</evidence>
<dbReference type="InterPro" id="IPR003838">
    <property type="entry name" value="ABC3_permease_C"/>
</dbReference>
<keyword evidence="10" id="KW-1185">Reference proteome</keyword>
<evidence type="ECO:0000256" key="1">
    <source>
        <dbReference type="ARBA" id="ARBA00004651"/>
    </source>
</evidence>
<feature type="transmembrane region" description="Helical" evidence="7">
    <location>
        <begin position="252"/>
        <end position="270"/>
    </location>
</feature>
<dbReference type="Proteomes" id="UP000308901">
    <property type="component" value="Unassembled WGS sequence"/>
</dbReference>
<dbReference type="GO" id="GO:0044874">
    <property type="term" value="P:lipoprotein localization to outer membrane"/>
    <property type="evidence" value="ECO:0007669"/>
    <property type="project" value="TreeGrafter"/>
</dbReference>
<dbReference type="OrthoDB" id="8522929at2"/>
<evidence type="ECO:0000313" key="10">
    <source>
        <dbReference type="Proteomes" id="UP000308901"/>
    </source>
</evidence>
<dbReference type="RefSeq" id="WP_138151248.1">
    <property type="nucleotide sequence ID" value="NZ_VANU01000001.1"/>
</dbReference>
<dbReference type="AlphaFoldDB" id="A0A5R8Y447"/>
<evidence type="ECO:0000256" key="7">
    <source>
        <dbReference type="SAM" id="Phobius"/>
    </source>
</evidence>
<proteinExistence type="inferred from homology"/>
<feature type="transmembrane region" description="Helical" evidence="7">
    <location>
        <begin position="346"/>
        <end position="369"/>
    </location>
</feature>
<dbReference type="Pfam" id="PF02687">
    <property type="entry name" value="FtsX"/>
    <property type="match status" value="1"/>
</dbReference>
<comment type="subcellular location">
    <subcellularLocation>
        <location evidence="1">Cell membrane</location>
        <topology evidence="1">Multi-pass membrane protein</topology>
    </subcellularLocation>
</comment>
<sequence length="389" mass="44074">MNTIFDYTLRSLKRFGMKNISIALIFMILVWLLSSGMMISNSLNHELKTLSKGLPDIIVQNYKGGKVKPFDEEIVEQLWDIKGISNVMGRIWGQYYLKDANIYASIVGVTAFEEQYKKSLTKIAEDFPESDDAIPSMMISKNLKELLFKYDMQEYVSFKQNDGTYLKMKLGGTFKADTQMESNDIILIPTQIARNLLDIEEGSFTDAVISVANPEEVEMIAAKIAFEYPSLRVITKADIIKGHQILYDYKSGWFLALLITTFITFAIILYDKASGLRSEEKQEIGVLKALGWEIDHIIRHKLTEALILSLSSFFVGVSLAIFYVFILDAPILKYVFTGFSNLKQPFDLVFVLDVKMIALLFFTTVPLYLAASIIPSWKAAVEDAGEVIR</sequence>
<protein>
    <submittedName>
        <fullName evidence="9">FtsX-like permease family protein</fullName>
    </submittedName>
</protein>
<dbReference type="PANTHER" id="PTHR30489">
    <property type="entry name" value="LIPOPROTEIN-RELEASING SYSTEM TRANSMEMBRANE PROTEIN LOLE"/>
    <property type="match status" value="1"/>
</dbReference>
<accession>A0A5R8Y447</accession>
<dbReference type="EMBL" id="VANU01000001">
    <property type="protein sequence ID" value="TLP40846.1"/>
    <property type="molecule type" value="Genomic_DNA"/>
</dbReference>
<feature type="domain" description="ABC3 transporter permease C-terminal" evidence="8">
    <location>
        <begin position="255"/>
        <end position="379"/>
    </location>
</feature>
<comment type="similarity">
    <text evidence="2">Belongs to the ABC-4 integral membrane protein family. LolC/E subfamily.</text>
</comment>
<keyword evidence="6 7" id="KW-0472">Membrane</keyword>
<evidence type="ECO:0000259" key="8">
    <source>
        <dbReference type="Pfam" id="PF02687"/>
    </source>
</evidence>
<dbReference type="InterPro" id="IPR051447">
    <property type="entry name" value="Lipoprotein-release_system"/>
</dbReference>
<organism evidence="9 10">
    <name type="scientific">Arcobacter arenosus</name>
    <dbReference type="NCBI Taxonomy" id="2576037"/>
    <lineage>
        <taxon>Bacteria</taxon>
        <taxon>Pseudomonadati</taxon>
        <taxon>Campylobacterota</taxon>
        <taxon>Epsilonproteobacteria</taxon>
        <taxon>Campylobacterales</taxon>
        <taxon>Arcobacteraceae</taxon>
        <taxon>Arcobacter</taxon>
    </lineage>
</organism>
<evidence type="ECO:0000256" key="5">
    <source>
        <dbReference type="ARBA" id="ARBA00022989"/>
    </source>
</evidence>
<comment type="caution">
    <text evidence="9">The sequence shown here is derived from an EMBL/GenBank/DDBJ whole genome shotgun (WGS) entry which is preliminary data.</text>
</comment>
<keyword evidence="4 7" id="KW-0812">Transmembrane</keyword>
<evidence type="ECO:0000313" key="9">
    <source>
        <dbReference type="EMBL" id="TLP40846.1"/>
    </source>
</evidence>
<gene>
    <name evidence="9" type="ORF">FDK22_02180</name>
</gene>
<keyword evidence="3" id="KW-1003">Cell membrane</keyword>
<keyword evidence="5 7" id="KW-1133">Transmembrane helix</keyword>
<evidence type="ECO:0000256" key="2">
    <source>
        <dbReference type="ARBA" id="ARBA00005236"/>
    </source>
</evidence>
<dbReference type="PANTHER" id="PTHR30489:SF0">
    <property type="entry name" value="LIPOPROTEIN-RELEASING SYSTEM TRANSMEMBRANE PROTEIN LOLE"/>
    <property type="match status" value="1"/>
</dbReference>
<name>A0A5R8Y447_9BACT</name>
<feature type="transmembrane region" description="Helical" evidence="7">
    <location>
        <begin position="20"/>
        <end position="39"/>
    </location>
</feature>
<dbReference type="GO" id="GO:0098797">
    <property type="term" value="C:plasma membrane protein complex"/>
    <property type="evidence" value="ECO:0007669"/>
    <property type="project" value="TreeGrafter"/>
</dbReference>
<evidence type="ECO:0000256" key="3">
    <source>
        <dbReference type="ARBA" id="ARBA00022475"/>
    </source>
</evidence>
<reference evidence="9 10" key="1">
    <citation type="submission" date="2019-05" db="EMBL/GenBank/DDBJ databases">
        <title>Arcobacter sp. nov., isolated from sea sediment.</title>
        <authorList>
            <person name="Kim W."/>
        </authorList>
    </citation>
    <scope>NUCLEOTIDE SEQUENCE [LARGE SCALE GENOMIC DNA]</scope>
    <source>
        <strain evidence="9 10">CAU 1517</strain>
    </source>
</reference>
<evidence type="ECO:0000256" key="4">
    <source>
        <dbReference type="ARBA" id="ARBA00022692"/>
    </source>
</evidence>
<feature type="transmembrane region" description="Helical" evidence="7">
    <location>
        <begin position="305"/>
        <end position="326"/>
    </location>
</feature>